<proteinExistence type="predicted"/>
<reference evidence="3 4" key="1">
    <citation type="submission" date="2018-03" db="EMBL/GenBank/DDBJ databases">
        <title>Genomic Encyclopedia of Archaeal and Bacterial Type Strains, Phase II (KMG-II): from individual species to whole genera.</title>
        <authorList>
            <person name="Goeker M."/>
        </authorList>
    </citation>
    <scope>NUCLEOTIDE SEQUENCE [LARGE SCALE GENOMIC DNA]</scope>
    <source>
        <strain evidence="3 4">DSM 19711</strain>
    </source>
</reference>
<organism evidence="3 4">
    <name type="scientific">Kineococcus rhizosphaerae</name>
    <dbReference type="NCBI Taxonomy" id="559628"/>
    <lineage>
        <taxon>Bacteria</taxon>
        <taxon>Bacillati</taxon>
        <taxon>Actinomycetota</taxon>
        <taxon>Actinomycetes</taxon>
        <taxon>Kineosporiales</taxon>
        <taxon>Kineosporiaceae</taxon>
        <taxon>Kineococcus</taxon>
    </lineage>
</organism>
<evidence type="ECO:0000259" key="1">
    <source>
        <dbReference type="Pfam" id="PF18367"/>
    </source>
</evidence>
<keyword evidence="4" id="KW-1185">Reference proteome</keyword>
<evidence type="ECO:0000259" key="2">
    <source>
        <dbReference type="Pfam" id="PF21531"/>
    </source>
</evidence>
<sequence length="131" mass="14552">MVAPLRAEIAREKGTEELDALVPEWLTVPDVAELTGQDQRVVRRWLQERELVAVRRGERSVAHVPAAFVTAEGPLNHLKGTLSVLGDSGYTDVEALAWLFTPDETLPGTPIEALRANRKTEVRRRAQALSF</sequence>
<dbReference type="InterPro" id="IPR048576">
    <property type="entry name" value="Rv2175c_wHTH"/>
</dbReference>
<accession>A0A2T0R8K1</accession>
<gene>
    <name evidence="3" type="ORF">CLV37_102464</name>
</gene>
<comment type="caution">
    <text evidence="3">The sequence shown here is derived from an EMBL/GenBank/DDBJ whole genome shotgun (WGS) entry which is preliminary data.</text>
</comment>
<dbReference type="GO" id="GO:0003677">
    <property type="term" value="F:DNA binding"/>
    <property type="evidence" value="ECO:0007669"/>
    <property type="project" value="InterPro"/>
</dbReference>
<protein>
    <submittedName>
        <fullName evidence="3">Uncharacterized protein</fullName>
    </submittedName>
</protein>
<dbReference type="AlphaFoldDB" id="A0A2T0R8K1"/>
<dbReference type="RefSeq" id="WP_245885281.1">
    <property type="nucleotide sequence ID" value="NZ_PVZF01000002.1"/>
</dbReference>
<feature type="domain" description="DNA-binding protein Rv2175c wHTH" evidence="2">
    <location>
        <begin position="19"/>
        <end position="68"/>
    </location>
</feature>
<dbReference type="EMBL" id="PVZF01000002">
    <property type="protein sequence ID" value="PRY17501.1"/>
    <property type="molecule type" value="Genomic_DNA"/>
</dbReference>
<dbReference type="Pfam" id="PF18367">
    <property type="entry name" value="Rv2175c_C"/>
    <property type="match status" value="1"/>
</dbReference>
<evidence type="ECO:0000313" key="3">
    <source>
        <dbReference type="EMBL" id="PRY17501.1"/>
    </source>
</evidence>
<dbReference type="InterPro" id="IPR041098">
    <property type="entry name" value="Rv2175c_C"/>
</dbReference>
<name>A0A2T0R8K1_9ACTN</name>
<dbReference type="Proteomes" id="UP000238083">
    <property type="component" value="Unassembled WGS sequence"/>
</dbReference>
<feature type="domain" description="Rv2175c C-terminal" evidence="1">
    <location>
        <begin position="76"/>
        <end position="129"/>
    </location>
</feature>
<evidence type="ECO:0000313" key="4">
    <source>
        <dbReference type="Proteomes" id="UP000238083"/>
    </source>
</evidence>
<dbReference type="Pfam" id="PF21531">
    <property type="entry name" value="Rv2175c_wHTH"/>
    <property type="match status" value="1"/>
</dbReference>